<reference evidence="8 9" key="3">
    <citation type="journal article" date="2015" name="Genome Announc.">
        <title>Draft Genome Sequence of the Archiascomycetous Yeast Saitoella complicata.</title>
        <authorList>
            <person name="Yamauchi K."/>
            <person name="Kondo S."/>
            <person name="Hamamoto M."/>
            <person name="Takahashi Y."/>
            <person name="Ogura Y."/>
            <person name="Hayashi T."/>
            <person name="Nishida H."/>
        </authorList>
    </citation>
    <scope>NUCLEOTIDE SEQUENCE [LARGE SCALE GENOMIC DNA]</scope>
    <source>
        <strain evidence="8 9">NRRL Y-17804</strain>
    </source>
</reference>
<dbReference type="InterPro" id="IPR003094">
    <property type="entry name" value="6Pfruct_kin"/>
</dbReference>
<dbReference type="Gene3D" id="3.40.50.300">
    <property type="entry name" value="P-loop containing nucleotide triphosphate hydrolases"/>
    <property type="match status" value="1"/>
</dbReference>
<keyword evidence="3" id="KW-0378">Hydrolase</keyword>
<dbReference type="Proteomes" id="UP000033140">
    <property type="component" value="Unassembled WGS sequence"/>
</dbReference>
<sequence>MNLAIEKREEIHFPRQAPFARSFRSNCTSKNTAYTPRTKQSAMARPSYVVSMDSRVCVCMVGLPARGKTYIAQKICRYLKWLSIPTEVFNVGTYRRTHHDAHPTASFFDPKNSAGEKARREAAMAAVKDMVNWFNKGGVVGILDATNTTRERRQWIARLCKQANVQLMFVESVCEDEDLIMQNIMDVKLSSPDYSGQDPEEAARDFRERIKMYEAVYESIDEKELTYVKLVNVGSQVVINMIKDYLQSRIVYYLMNLHIKPRSIYLSRHGESQFNLEGKIGGDAPLSERGMIYAQRLPDIISSQIQPGEKLTVWTSTLRRTIQTAEGLPYRKLQWKALDELDAGVCDGLTYEEIEDKYPEDFAARDEDKYNYRYRGGESYRDVVVRLEPVMMELERQENVFIVCHQAILRCIYGYFLNIPQEELPFVDMPLHTVIKLTPKAYRCVEERISANIPAVSTHRAKGAPATFDKPAECEVKAN</sequence>
<dbReference type="Pfam" id="PF00300">
    <property type="entry name" value="His_Phos_1"/>
    <property type="match status" value="1"/>
</dbReference>
<dbReference type="STRING" id="698492.A0A0E9NLV9"/>
<evidence type="ECO:0000256" key="6">
    <source>
        <dbReference type="ARBA" id="ARBA00053562"/>
    </source>
</evidence>
<gene>
    <name evidence="8" type="ORF">G7K_4914-t1</name>
</gene>
<evidence type="ECO:0000256" key="4">
    <source>
        <dbReference type="ARBA" id="ARBA00022840"/>
    </source>
</evidence>
<dbReference type="Gene3D" id="3.40.50.1240">
    <property type="entry name" value="Phosphoglycerate mutase-like"/>
    <property type="match status" value="1"/>
</dbReference>
<evidence type="ECO:0000256" key="5">
    <source>
        <dbReference type="ARBA" id="ARBA00052669"/>
    </source>
</evidence>
<dbReference type="PANTHER" id="PTHR10606:SF44">
    <property type="entry name" value="6-PHOSPHOFRUCTO 2-KINASE_FRUCTOSE 2,6-BISPHOSPHATASE LONG FORM"/>
    <property type="match status" value="1"/>
</dbReference>
<reference evidence="8 9" key="1">
    <citation type="journal article" date="2011" name="J. Gen. Appl. Microbiol.">
        <title>Draft genome sequencing of the enigmatic yeast Saitoella complicata.</title>
        <authorList>
            <person name="Nishida H."/>
            <person name="Hamamoto M."/>
            <person name="Sugiyama J."/>
        </authorList>
    </citation>
    <scope>NUCLEOTIDE SEQUENCE [LARGE SCALE GENOMIC DNA]</scope>
    <source>
        <strain evidence="8 9">NRRL Y-17804</strain>
    </source>
</reference>
<comment type="function">
    <text evidence="6">Synthesis of fructose 2,6-bisphosphate.</text>
</comment>
<dbReference type="AlphaFoldDB" id="A0A0E9NLV9"/>
<evidence type="ECO:0000256" key="2">
    <source>
        <dbReference type="ARBA" id="ARBA00022741"/>
    </source>
</evidence>
<dbReference type="GO" id="GO:0005524">
    <property type="term" value="F:ATP binding"/>
    <property type="evidence" value="ECO:0007669"/>
    <property type="project" value="UniProtKB-KW"/>
</dbReference>
<keyword evidence="4" id="KW-0067">ATP-binding</keyword>
<evidence type="ECO:0000256" key="1">
    <source>
        <dbReference type="ARBA" id="ARBA00008408"/>
    </source>
</evidence>
<dbReference type="InterPro" id="IPR029033">
    <property type="entry name" value="His_PPase_superfam"/>
</dbReference>
<dbReference type="EMBL" id="BACD03000037">
    <property type="protein sequence ID" value="GAO50793.1"/>
    <property type="molecule type" value="Genomic_DNA"/>
</dbReference>
<reference evidence="8 9" key="2">
    <citation type="journal article" date="2014" name="J. Gen. Appl. Microbiol.">
        <title>The early diverging ascomycetous budding yeast Saitoella complicata has three histone deacetylases belonging to the Clr6, Hos2, and Rpd3 lineages.</title>
        <authorList>
            <person name="Nishida H."/>
            <person name="Matsumoto T."/>
            <person name="Kondo S."/>
            <person name="Hamamoto M."/>
            <person name="Yoshikawa H."/>
        </authorList>
    </citation>
    <scope>NUCLEOTIDE SEQUENCE [LARGE SCALE GENOMIC DNA]</scope>
    <source>
        <strain evidence="8 9">NRRL Y-17804</strain>
    </source>
</reference>
<evidence type="ECO:0000259" key="7">
    <source>
        <dbReference type="Pfam" id="PF01591"/>
    </source>
</evidence>
<dbReference type="FunFam" id="3.40.50.300:FF:000644">
    <property type="entry name" value="GpmB, Fructose-2,6-bisphosphatase"/>
    <property type="match status" value="1"/>
</dbReference>
<dbReference type="InterPro" id="IPR001345">
    <property type="entry name" value="PG/BPGM_mutase_AS"/>
</dbReference>
<dbReference type="InterPro" id="IPR013079">
    <property type="entry name" value="6Phosfructo_kin"/>
</dbReference>
<name>A0A0E9NLV9_SAICN</name>
<protein>
    <recommendedName>
        <fullName evidence="7">6-phosphofructo-2-kinase domain-containing protein</fullName>
    </recommendedName>
</protein>
<dbReference type="FunFam" id="3.40.50.1240:FF:000005">
    <property type="entry name" value="GpmB, Fructose-2,6-bisphosphatase"/>
    <property type="match status" value="1"/>
</dbReference>
<dbReference type="PRINTS" id="PR00991">
    <property type="entry name" value="6PFRUCTKNASE"/>
</dbReference>
<dbReference type="SMART" id="SM00855">
    <property type="entry name" value="PGAM"/>
    <property type="match status" value="1"/>
</dbReference>
<comment type="similarity">
    <text evidence="1">In the C-terminal section; belongs to the phosphoglycerate mutase family.</text>
</comment>
<comment type="catalytic activity">
    <reaction evidence="5">
        <text>beta-D-fructose 6-phosphate + ATP = beta-D-fructose 2,6-bisphosphate + ADP + H(+)</text>
        <dbReference type="Rhea" id="RHEA:15653"/>
        <dbReference type="ChEBI" id="CHEBI:15378"/>
        <dbReference type="ChEBI" id="CHEBI:30616"/>
        <dbReference type="ChEBI" id="CHEBI:57634"/>
        <dbReference type="ChEBI" id="CHEBI:58579"/>
        <dbReference type="ChEBI" id="CHEBI:456216"/>
        <dbReference type="EC" id="2.7.1.105"/>
    </reaction>
</comment>
<dbReference type="GO" id="GO:0006003">
    <property type="term" value="P:fructose 2,6-bisphosphate metabolic process"/>
    <property type="evidence" value="ECO:0007669"/>
    <property type="project" value="InterPro"/>
</dbReference>
<dbReference type="PROSITE" id="PS00175">
    <property type="entry name" value="PG_MUTASE"/>
    <property type="match status" value="1"/>
</dbReference>
<dbReference type="CDD" id="cd07067">
    <property type="entry name" value="HP_PGM_like"/>
    <property type="match status" value="1"/>
</dbReference>
<dbReference type="PANTHER" id="PTHR10606">
    <property type="entry name" value="6-PHOSPHOFRUCTO-2-KINASE/FRUCTOSE-2,6-BISPHOSPHATASE"/>
    <property type="match status" value="1"/>
</dbReference>
<dbReference type="GO" id="GO:0003873">
    <property type="term" value="F:6-phosphofructo-2-kinase activity"/>
    <property type="evidence" value="ECO:0007669"/>
    <property type="project" value="UniProtKB-EC"/>
</dbReference>
<evidence type="ECO:0000313" key="9">
    <source>
        <dbReference type="Proteomes" id="UP000033140"/>
    </source>
</evidence>
<evidence type="ECO:0000313" key="8">
    <source>
        <dbReference type="EMBL" id="GAO50793.1"/>
    </source>
</evidence>
<dbReference type="InterPro" id="IPR013078">
    <property type="entry name" value="His_Pase_superF_clade-1"/>
</dbReference>
<dbReference type="OMA" id="RWIQERC"/>
<accession>A0A0E9NLV9</accession>
<keyword evidence="2" id="KW-0547">Nucleotide-binding</keyword>
<proteinExistence type="inferred from homology"/>
<dbReference type="PIRSF" id="PIRSF000709">
    <property type="entry name" value="6PFK_2-Ptase"/>
    <property type="match status" value="1"/>
</dbReference>
<dbReference type="SUPFAM" id="SSF53254">
    <property type="entry name" value="Phosphoglycerate mutase-like"/>
    <property type="match status" value="1"/>
</dbReference>
<feature type="domain" description="6-phosphofructo-2-kinase" evidence="7">
    <location>
        <begin position="52"/>
        <end position="261"/>
    </location>
</feature>
<dbReference type="GO" id="GO:0006000">
    <property type="term" value="P:fructose metabolic process"/>
    <property type="evidence" value="ECO:0007669"/>
    <property type="project" value="InterPro"/>
</dbReference>
<dbReference type="GO" id="GO:0005829">
    <property type="term" value="C:cytosol"/>
    <property type="evidence" value="ECO:0007669"/>
    <property type="project" value="TreeGrafter"/>
</dbReference>
<comment type="caution">
    <text evidence="8">The sequence shown here is derived from an EMBL/GenBank/DDBJ whole genome shotgun (WGS) entry which is preliminary data.</text>
</comment>
<dbReference type="Pfam" id="PF01591">
    <property type="entry name" value="6PF2K"/>
    <property type="match status" value="1"/>
</dbReference>
<dbReference type="SUPFAM" id="SSF52540">
    <property type="entry name" value="P-loop containing nucleoside triphosphate hydrolases"/>
    <property type="match status" value="1"/>
</dbReference>
<organism evidence="8 9">
    <name type="scientific">Saitoella complicata (strain BCRC 22490 / CBS 7301 / JCM 7358 / NBRC 10748 / NRRL Y-17804)</name>
    <dbReference type="NCBI Taxonomy" id="698492"/>
    <lineage>
        <taxon>Eukaryota</taxon>
        <taxon>Fungi</taxon>
        <taxon>Dikarya</taxon>
        <taxon>Ascomycota</taxon>
        <taxon>Taphrinomycotina</taxon>
        <taxon>Taphrinomycotina incertae sedis</taxon>
        <taxon>Saitoella</taxon>
    </lineage>
</organism>
<dbReference type="InterPro" id="IPR027417">
    <property type="entry name" value="P-loop_NTPase"/>
</dbReference>
<evidence type="ECO:0000256" key="3">
    <source>
        <dbReference type="ARBA" id="ARBA00022801"/>
    </source>
</evidence>
<keyword evidence="9" id="KW-1185">Reference proteome</keyword>
<dbReference type="GO" id="GO:0004331">
    <property type="term" value="F:fructose-2,6-bisphosphate 2-phosphatase activity"/>
    <property type="evidence" value="ECO:0007669"/>
    <property type="project" value="TreeGrafter"/>
</dbReference>